<name>A0ABQ6IDJ1_9MICO</name>
<accession>A0ABQ6IDJ1</accession>
<sequence>MGAQFRVSWDGDASYGVTAVAVLESDGRLVNTPTMWSMDVFAPEGFSIAQTWPQYDDVANRTATASLSLLDSTCLTEVELEHGWVAPASGEATVHTLVQVRDEDGQPLVTFVDALGLEGTTVTFSALVDRGAVQEVQPVTEAETTTVREERAGFTASPPSAAVARDLVASAGVPLAEAGAGLALAQTCEAEVDSAVDPLVVPVEPAMPPLPGEVTLTALESGAPMVMDGDYSADAWYANSVYQWMFVRDGEVVANVSASLAIEDVAGDEVEGVGAGTRAAWYSGVDSECSDISQAHPGQLRPRDSRTEGDSTGGDGPVRRRG</sequence>
<evidence type="ECO:0000256" key="1">
    <source>
        <dbReference type="SAM" id="MobiDB-lite"/>
    </source>
</evidence>
<gene>
    <name evidence="2" type="ORF">GCM10025876_14410</name>
</gene>
<proteinExistence type="predicted"/>
<organism evidence="2 3">
    <name type="scientific">Demequina litorisediminis</name>
    <dbReference type="NCBI Taxonomy" id="1849022"/>
    <lineage>
        <taxon>Bacteria</taxon>
        <taxon>Bacillati</taxon>
        <taxon>Actinomycetota</taxon>
        <taxon>Actinomycetes</taxon>
        <taxon>Micrococcales</taxon>
        <taxon>Demequinaceae</taxon>
        <taxon>Demequina</taxon>
    </lineage>
</organism>
<dbReference type="EMBL" id="BSUN01000001">
    <property type="protein sequence ID" value="GMA35237.1"/>
    <property type="molecule type" value="Genomic_DNA"/>
</dbReference>
<dbReference type="Proteomes" id="UP001157125">
    <property type="component" value="Unassembled WGS sequence"/>
</dbReference>
<evidence type="ECO:0000313" key="3">
    <source>
        <dbReference type="Proteomes" id="UP001157125"/>
    </source>
</evidence>
<evidence type="ECO:0000313" key="2">
    <source>
        <dbReference type="EMBL" id="GMA35237.1"/>
    </source>
</evidence>
<comment type="caution">
    <text evidence="2">The sequence shown here is derived from an EMBL/GenBank/DDBJ whole genome shotgun (WGS) entry which is preliminary data.</text>
</comment>
<reference evidence="3" key="1">
    <citation type="journal article" date="2019" name="Int. J. Syst. Evol. Microbiol.">
        <title>The Global Catalogue of Microorganisms (GCM) 10K type strain sequencing project: providing services to taxonomists for standard genome sequencing and annotation.</title>
        <authorList>
            <consortium name="The Broad Institute Genomics Platform"/>
            <consortium name="The Broad Institute Genome Sequencing Center for Infectious Disease"/>
            <person name="Wu L."/>
            <person name="Ma J."/>
        </authorList>
    </citation>
    <scope>NUCLEOTIDE SEQUENCE [LARGE SCALE GENOMIC DNA]</scope>
    <source>
        <strain evidence="3">NBRC 112299</strain>
    </source>
</reference>
<protein>
    <submittedName>
        <fullName evidence="2">Uncharacterized protein</fullName>
    </submittedName>
</protein>
<feature type="region of interest" description="Disordered" evidence="1">
    <location>
        <begin position="291"/>
        <end position="322"/>
    </location>
</feature>
<dbReference type="RefSeq" id="WP_284327850.1">
    <property type="nucleotide sequence ID" value="NZ_BSUN01000001.1"/>
</dbReference>
<keyword evidence="3" id="KW-1185">Reference proteome</keyword>